<evidence type="ECO:0000313" key="3">
    <source>
        <dbReference type="EMBL" id="SDA56390.1"/>
    </source>
</evidence>
<dbReference type="InterPro" id="IPR050553">
    <property type="entry name" value="Thioredoxin_ResA/DsbE_sf"/>
</dbReference>
<dbReference type="CDD" id="cd02966">
    <property type="entry name" value="TlpA_like_family"/>
    <property type="match status" value="1"/>
</dbReference>
<protein>
    <submittedName>
        <fullName evidence="3">Peroxiredoxin</fullName>
    </submittedName>
</protein>
<proteinExistence type="predicted"/>
<evidence type="ECO:0000256" key="1">
    <source>
        <dbReference type="SAM" id="SignalP"/>
    </source>
</evidence>
<dbReference type="Gene3D" id="3.40.30.10">
    <property type="entry name" value="Glutaredoxin"/>
    <property type="match status" value="1"/>
</dbReference>
<dbReference type="EMBL" id="FMXE01000006">
    <property type="protein sequence ID" value="SDA56390.1"/>
    <property type="molecule type" value="Genomic_DNA"/>
</dbReference>
<dbReference type="InterPro" id="IPR013766">
    <property type="entry name" value="Thioredoxin_domain"/>
</dbReference>
<dbReference type="AlphaFoldDB" id="A0A1G5WE90"/>
<feature type="signal peptide" evidence="1">
    <location>
        <begin position="1"/>
        <end position="19"/>
    </location>
</feature>
<accession>A0A1G5WE90</accession>
<name>A0A1G5WE90_9BACT</name>
<dbReference type="PROSITE" id="PS51257">
    <property type="entry name" value="PROKAR_LIPOPROTEIN"/>
    <property type="match status" value="1"/>
</dbReference>
<feature type="domain" description="Thioredoxin" evidence="2">
    <location>
        <begin position="237"/>
        <end position="370"/>
    </location>
</feature>
<gene>
    <name evidence="3" type="ORF">SAMN03080617_01068</name>
</gene>
<dbReference type="RefSeq" id="WP_092728910.1">
    <property type="nucleotide sequence ID" value="NZ_FMXE01000006.1"/>
</dbReference>
<evidence type="ECO:0000313" key="4">
    <source>
        <dbReference type="Proteomes" id="UP000198756"/>
    </source>
</evidence>
<dbReference type="OrthoDB" id="1099669at2"/>
<evidence type="ECO:0000259" key="2">
    <source>
        <dbReference type="PROSITE" id="PS51352"/>
    </source>
</evidence>
<sequence>MSKISILSLLLSLLLVSCASEKSPQEVFEGAKEKVFSANRLSFNQLMLWESPELGEIDTFSMDIILRKNLDVDLGFDYLGKREGSGYNYIEGVLSSISHKDSVVTYYPEKEIPMLIQSSMYLTNSPIRLLENGPWSYLGDTAIGGKTYKEYLWIEMDTTITDKKVLLKNHIFINPSNELVDHYSRRLFHDGKKSQFIEVKYSEYDFADLGEKLAYDVPSGYLSKQWGQKEPDAAQVLKKGEKAPDFELTDEKGERVKLSEFRGKKVLLDFSMIHCGWCKIAIDQFNKPDYQFAENIIPLYVNPVDSKEKMDKYRAKVTIPFPVLINAGEVGKAYGVTGYPTFYLIDENGKVEDVVVGFSDEKILEWKKGD</sequence>
<dbReference type="InterPro" id="IPR036249">
    <property type="entry name" value="Thioredoxin-like_sf"/>
</dbReference>
<dbReference type="Pfam" id="PF00578">
    <property type="entry name" value="AhpC-TSA"/>
    <property type="match status" value="1"/>
</dbReference>
<dbReference type="STRING" id="279824.SAMN03080617_01068"/>
<reference evidence="4" key="1">
    <citation type="submission" date="2016-10" db="EMBL/GenBank/DDBJ databases">
        <authorList>
            <person name="Varghese N."/>
            <person name="Submissions S."/>
        </authorList>
    </citation>
    <scope>NUCLEOTIDE SEQUENCE [LARGE SCALE GENOMIC DNA]</scope>
    <source>
        <strain evidence="4">DSM 22703</strain>
    </source>
</reference>
<feature type="chain" id="PRO_5011431865" evidence="1">
    <location>
        <begin position="20"/>
        <end position="370"/>
    </location>
</feature>
<dbReference type="SUPFAM" id="SSF52833">
    <property type="entry name" value="Thioredoxin-like"/>
    <property type="match status" value="1"/>
</dbReference>
<dbReference type="PROSITE" id="PS51352">
    <property type="entry name" value="THIOREDOXIN_2"/>
    <property type="match status" value="1"/>
</dbReference>
<organism evidence="3 4">
    <name type="scientific">Algoriphagus alkaliphilus</name>
    <dbReference type="NCBI Taxonomy" id="279824"/>
    <lineage>
        <taxon>Bacteria</taxon>
        <taxon>Pseudomonadati</taxon>
        <taxon>Bacteroidota</taxon>
        <taxon>Cytophagia</taxon>
        <taxon>Cytophagales</taxon>
        <taxon>Cyclobacteriaceae</taxon>
        <taxon>Algoriphagus</taxon>
    </lineage>
</organism>
<keyword evidence="4" id="KW-1185">Reference proteome</keyword>
<dbReference type="InterPro" id="IPR000866">
    <property type="entry name" value="AhpC/TSA"/>
</dbReference>
<dbReference type="PANTHER" id="PTHR42852">
    <property type="entry name" value="THIOL:DISULFIDE INTERCHANGE PROTEIN DSBE"/>
    <property type="match status" value="1"/>
</dbReference>
<dbReference type="GO" id="GO:0016491">
    <property type="term" value="F:oxidoreductase activity"/>
    <property type="evidence" value="ECO:0007669"/>
    <property type="project" value="InterPro"/>
</dbReference>
<dbReference type="PANTHER" id="PTHR42852:SF13">
    <property type="entry name" value="PROTEIN DIPZ"/>
    <property type="match status" value="1"/>
</dbReference>
<dbReference type="Proteomes" id="UP000198756">
    <property type="component" value="Unassembled WGS sequence"/>
</dbReference>
<keyword evidence="1" id="KW-0732">Signal</keyword>
<dbReference type="GO" id="GO:0016209">
    <property type="term" value="F:antioxidant activity"/>
    <property type="evidence" value="ECO:0007669"/>
    <property type="project" value="InterPro"/>
</dbReference>